<evidence type="ECO:0000256" key="8">
    <source>
        <dbReference type="ARBA" id="ARBA00065263"/>
    </source>
</evidence>
<name>A0ABC8SJS1_9AQUA</name>
<keyword evidence="2" id="KW-0813">Transport</keyword>
<dbReference type="GO" id="GO:0005643">
    <property type="term" value="C:nuclear pore"/>
    <property type="evidence" value="ECO:0007669"/>
    <property type="project" value="UniProtKB-SubCell"/>
</dbReference>
<evidence type="ECO:0000256" key="7">
    <source>
        <dbReference type="ARBA" id="ARBA00023242"/>
    </source>
</evidence>
<dbReference type="PANTHER" id="PTHR23198">
    <property type="entry name" value="NUCLEOPORIN"/>
    <property type="match status" value="1"/>
</dbReference>
<accession>A0ABC8SJS1</accession>
<dbReference type="GO" id="GO:0015031">
    <property type="term" value="P:protein transport"/>
    <property type="evidence" value="ECO:0007669"/>
    <property type="project" value="UniProtKB-KW"/>
</dbReference>
<dbReference type="InterPro" id="IPR021967">
    <property type="entry name" value="Nup98_C"/>
</dbReference>
<proteinExistence type="predicted"/>
<dbReference type="PANTHER" id="PTHR23198:SF26">
    <property type="entry name" value="NUCLEAR PORE COMPLEX PROTEIN NUP96"/>
    <property type="match status" value="1"/>
</dbReference>
<dbReference type="InterPro" id="IPR036903">
    <property type="entry name" value="Nup98_auto-Pept-S59_dom_sf"/>
</dbReference>
<dbReference type="GO" id="GO:0051028">
    <property type="term" value="P:mRNA transport"/>
    <property type="evidence" value="ECO:0007669"/>
    <property type="project" value="UniProtKB-KW"/>
</dbReference>
<dbReference type="InterPro" id="IPR007230">
    <property type="entry name" value="Nup98_auto-Pept-S59_dom"/>
</dbReference>
<dbReference type="Pfam" id="PF04096">
    <property type="entry name" value="Nucleoporin2"/>
    <property type="match status" value="2"/>
</dbReference>
<keyword evidence="11" id="KW-1185">Reference proteome</keyword>
<evidence type="ECO:0000313" key="11">
    <source>
        <dbReference type="Proteomes" id="UP001642360"/>
    </source>
</evidence>
<dbReference type="FunFam" id="1.25.40.690:FF:000002">
    <property type="entry name" value="Nuclear pore complex protein NUP96"/>
    <property type="match status" value="2"/>
</dbReference>
<dbReference type="FunFam" id="3.30.1610.10:FF:000002">
    <property type="entry name" value="nuclear pore complex protein NUP98A"/>
    <property type="match status" value="2"/>
</dbReference>
<evidence type="ECO:0000256" key="1">
    <source>
        <dbReference type="ARBA" id="ARBA00004567"/>
    </source>
</evidence>
<reference evidence="10 11" key="1">
    <citation type="submission" date="2024-02" db="EMBL/GenBank/DDBJ databases">
        <authorList>
            <person name="Vignale AGUSTIN F."/>
            <person name="Sosa J E."/>
            <person name="Modenutti C."/>
        </authorList>
    </citation>
    <scope>NUCLEOTIDE SEQUENCE [LARGE SCALE GENOMIC DNA]</scope>
</reference>
<keyword evidence="3" id="KW-0509">mRNA transport</keyword>
<dbReference type="InterPro" id="IPR037665">
    <property type="entry name" value="Nucleoporin_S59-like"/>
</dbReference>
<evidence type="ECO:0000259" key="9">
    <source>
        <dbReference type="PROSITE" id="PS51434"/>
    </source>
</evidence>
<keyword evidence="5" id="KW-0811">Translocation</keyword>
<keyword evidence="4" id="KW-0653">Protein transport</keyword>
<dbReference type="PROSITE" id="PS51434">
    <property type="entry name" value="NUP_C"/>
    <property type="match status" value="2"/>
</dbReference>
<comment type="subcellular location">
    <subcellularLocation>
        <location evidence="1">Nucleus</location>
        <location evidence="1">Nuclear pore complex</location>
    </subcellularLocation>
</comment>
<protein>
    <recommendedName>
        <fullName evidence="9">Peptidase S59 domain-containing protein</fullName>
    </recommendedName>
</protein>
<feature type="domain" description="Peptidase S59" evidence="9">
    <location>
        <begin position="60"/>
        <end position="197"/>
    </location>
</feature>
<keyword evidence="7" id="KW-0539">Nucleus</keyword>
<evidence type="ECO:0000256" key="3">
    <source>
        <dbReference type="ARBA" id="ARBA00022816"/>
    </source>
</evidence>
<evidence type="ECO:0000256" key="5">
    <source>
        <dbReference type="ARBA" id="ARBA00023010"/>
    </source>
</evidence>
<evidence type="ECO:0000256" key="4">
    <source>
        <dbReference type="ARBA" id="ARBA00022927"/>
    </source>
</evidence>
<dbReference type="Gene3D" id="1.25.40.690">
    <property type="match status" value="2"/>
</dbReference>
<evidence type="ECO:0000313" key="10">
    <source>
        <dbReference type="EMBL" id="CAK9157441.1"/>
    </source>
</evidence>
<organism evidence="10 11">
    <name type="scientific">Ilex paraguariensis</name>
    <name type="common">yerba mate</name>
    <dbReference type="NCBI Taxonomy" id="185542"/>
    <lineage>
        <taxon>Eukaryota</taxon>
        <taxon>Viridiplantae</taxon>
        <taxon>Streptophyta</taxon>
        <taxon>Embryophyta</taxon>
        <taxon>Tracheophyta</taxon>
        <taxon>Spermatophyta</taxon>
        <taxon>Magnoliopsida</taxon>
        <taxon>eudicotyledons</taxon>
        <taxon>Gunneridae</taxon>
        <taxon>Pentapetalae</taxon>
        <taxon>asterids</taxon>
        <taxon>campanulids</taxon>
        <taxon>Aquifoliales</taxon>
        <taxon>Aquifoliaceae</taxon>
        <taxon>Ilex</taxon>
    </lineage>
</organism>
<feature type="domain" description="Peptidase S59" evidence="9">
    <location>
        <begin position="1028"/>
        <end position="1165"/>
    </location>
</feature>
<dbReference type="SUPFAM" id="SSF82215">
    <property type="entry name" value="C-terminal autoproteolytic domain of nucleoporin nup98"/>
    <property type="match status" value="2"/>
</dbReference>
<dbReference type="Pfam" id="PF12110">
    <property type="entry name" value="Nup96"/>
    <property type="match status" value="2"/>
</dbReference>
<comment type="caution">
    <text evidence="10">The sequence shown here is derived from an EMBL/GenBank/DDBJ whole genome shotgun (WGS) entry which is preliminary data.</text>
</comment>
<dbReference type="Proteomes" id="UP001642360">
    <property type="component" value="Unassembled WGS sequence"/>
</dbReference>
<dbReference type="Gene3D" id="3.30.1610.10">
    <property type="entry name" value="Peptidase S59, nucleoporin"/>
    <property type="match status" value="2"/>
</dbReference>
<comment type="subunit">
    <text evidence="8">Part of the nuclear pore complex (NPC). The NPC has an eight-fold symmetrical structure comprising a central transport channel and two rings, the cytoplasmic and nuclear rings, to which eight filaments are attached. The cytoplasmic filaments have loose ends, while the nuclear filaments are joined in a distal ring, forming a nuclear basket. NPCs are highly dynamic in configuration and composition, and can be devided in 3 subcomplexes, the NUP62 subcomplex, the NUP107-160 subcomplex and the NUP93 subcomplex, containing approximately 30 different nucleoporin proteins.</text>
</comment>
<dbReference type="EMBL" id="CAUOFW020003003">
    <property type="protein sequence ID" value="CAK9157441.1"/>
    <property type="molecule type" value="Genomic_DNA"/>
</dbReference>
<evidence type="ECO:0000256" key="2">
    <source>
        <dbReference type="ARBA" id="ARBA00022448"/>
    </source>
</evidence>
<evidence type="ECO:0000256" key="6">
    <source>
        <dbReference type="ARBA" id="ARBA00023132"/>
    </source>
</evidence>
<gene>
    <name evidence="10" type="ORF">ILEXP_LOCUS26000</name>
</gene>
<sequence>MKQNHNYNSLSMEIDIGVFDDLCVSQSQYKKRKISPSGMYSCSSGVVLFESEASLPTLRLSDYYMEPSLSELATREVMYPGYCSRVPDFTVGRNGYGCVKFVDKTDVRCLDLDQIIKFDRHELVVYGDESVKPVVGQGLNKAAEVTLMLQIRSSVNYRGDQLREMVRKLRLITEKQGAHFISFDPSNGEWKFLVHHFSRFGLSEDDEEDIAMDDVAPEVQNTVEMNGSNVSEIDEENAIVDPILLSHSLPAHLGLDPVKMNEMRMLMFPADEEEAENFNGMLSQQRLPYRKESSRSPLQHISRMTVHRISPPVTRKTPLALLEYNPGNFGSSSPGSILMTQQSRGLPSKMRKVEGFKLDLKQETPVTGSHSCNIVDAALFMGRSFRVGWGPNGVLVHTGAPVGSNDSQRVLSSVITLEKVAIDKVVRDENNKVREELTEFCFDSPLNLHKEINHETKEVGVGSFKLKLQTLVCDRVMLSEICRSYIRIVERQLEVPGLSSSSRIILMHQVMVWELLKVLFSVREISGQLKSVEADNEEDMMPDMRESAPDVDQEALPLIRRAEFSYWLQECVCHRVQHEVSSLNESSDLKHIFLYLTGRQLDAAVELAASRGDVRLACLLSQAGGSPVNRSDVARQLDLWRINGMDFNFIEDDRIRILELLAGNIRGALHDINVDWKRFLGLLMWYQLPPDTSLTIIFRTYQQLLDHGRAPYPVAVYIDEGPVEEAVNWNADERFDLAYYLMLLHASEGNKFGALKTMFSTLSSTPDALDYHMIWHQRAVLEAVGAFSSNDLHVLDLGYISQLLCLGQCHWAIYVVLHMPHRDDYPYLHTNLIREILFQYCEVWSAQELQRKFIGDLGIPSEWLHEALAVYFNYHGNMLKALEHFIECANWQKAHSIFIISVAHSLFLSAKHSEIWRLATSMEDHKSEIEDWDLGAGIYISFYLLRSSLQEDNNTMSELDTLENKNDGCRDFIGRLNESLAIWGGRLPVDASLHSFVGERISEPADQYYVGQGVVLFESEASLPTLRLSDYYMEPSLSELATREVMYPGYCSRVPDFTVGRNGYGCVKFVDKTDVRCLDLDQIIKFDRHELVVYGDESVKPVVGQGLNKAAEVTLMLQIRSSVNYRGDQLREMVRKLRLITEKQGAHFISFDPSNGEWKFLVHHFSRFGLSEDDEEDIAMDDVAPEVQNTVEMNGSNVSEIDEENAIVDPILLSHSLPAHLGLDPVKMNEMRMLMFPADEEEAENFNGMLSQQRLPYRKESSRSPLQHISRMTVHRISPPVTRKTPLALLEYNPGNFGSSSPGSILMTQQSRGLPSKMRKVEGFKLDLKQETPVTGSHSCNIVDAALFMGRSFRVGWGPNGVLVHTGAPVGSNDSQRVLSSVITLEKVAIDKVVRDENNKVREELTEFCFDSPLNLHKEINHETKEVGVGSFKLKLQTLVCDRVMLSEICRSYIRIVERQLEVPGLSSSSRIILMHQVMVWELLKVLFSVREISGQLKSVEADNEEDMMPDMRESAPDVDQEALPLIRRAEFSYWLQECVCHRVQHEVSSLNESSDLKHIFLYLTGRQLDAAVELAASRGDVRLACLLSQAGGSPVNRSDVARQLDLWRINGMDFNFIEDDRIRILELLAGNIRGALHDINVDWKRFLGLLMWYQLPPDTSLTIIFRTYQQLLDHGRAPYPVAVYIDEGPVEEAVNWNADERFDLAYYLMLLHASEGNKFGALKTMFSTLSSTPDALDYHMIWHQRAVLEAVGAFSSNDLHVLDLGYISQLLCLGQCHWAIYVVLHMPHRDDYPYLHTNLIREILFQYCEVWSAQELQRKFIGDLGIPSEWLHEALAVYFNYHGNMLKALEHFIECANWQKAHSIFIISVAHSLFLSAKHSEIWRLATSMEDHKSEIEDWDLGAGIYISFYLLRSSLQEDNNTMSELDTLENKNDGCRDFIGRLNESLAIWGGRLPVDARVAYSKMAEEICHLLVSDNGEGSTRDSQLSCFDTIFGAPITEDLRAYHLQDAVSLFTCYLSEAAS</sequence>
<keyword evidence="6" id="KW-0906">Nuclear pore complex</keyword>
<dbReference type="GO" id="GO:0048573">
    <property type="term" value="P:photoperiodism, flowering"/>
    <property type="evidence" value="ECO:0007669"/>
    <property type="project" value="UniProtKB-ARBA"/>
</dbReference>